<comment type="caution">
    <text evidence="2">The sequence shown here is derived from an EMBL/GenBank/DDBJ whole genome shotgun (WGS) entry which is preliminary data.</text>
</comment>
<keyword evidence="3" id="KW-1185">Reference proteome</keyword>
<proteinExistence type="predicted"/>
<dbReference type="Proteomes" id="UP001215598">
    <property type="component" value="Unassembled WGS sequence"/>
</dbReference>
<accession>A0AAD7E0W9</accession>
<evidence type="ECO:0000313" key="2">
    <source>
        <dbReference type="EMBL" id="KAJ7702528.1"/>
    </source>
</evidence>
<sequence>MAPPHAPSGYWRTGFRRRVRDDSAMAPVTIVFAHISEPMGMLARRGEMYKLFCATTFIPGSAVHCSSCRIWIVQQRGIVLRAWFVQPLVPARRAGVRLQQSTTRTRSLFDPTSNVLVSHAFLYCVRSRPVLSSSFIVVPCWFPCRAPLRTVLILVVMRPPRTRSRTCSRPVLCSFSYMLVSVPHASSYRAHPRSSNVLVLVPCPYHVPVLVPLPVLVLVPLRDVRTTNPRLGFTVSLIGLLSLDLIPFPWWLSFWFSLLLPAMRGSYLRFYSGLWSY</sequence>
<name>A0AAD7E0W9_9AGAR</name>
<evidence type="ECO:0000313" key="3">
    <source>
        <dbReference type="Proteomes" id="UP001215598"/>
    </source>
</evidence>
<dbReference type="EMBL" id="JARKIB010000515">
    <property type="protein sequence ID" value="KAJ7702528.1"/>
    <property type="molecule type" value="Genomic_DNA"/>
</dbReference>
<organism evidence="2 3">
    <name type="scientific">Mycena metata</name>
    <dbReference type="NCBI Taxonomy" id="1033252"/>
    <lineage>
        <taxon>Eukaryota</taxon>
        <taxon>Fungi</taxon>
        <taxon>Dikarya</taxon>
        <taxon>Basidiomycota</taxon>
        <taxon>Agaricomycotina</taxon>
        <taxon>Agaricomycetes</taxon>
        <taxon>Agaricomycetidae</taxon>
        <taxon>Agaricales</taxon>
        <taxon>Marasmiineae</taxon>
        <taxon>Mycenaceae</taxon>
        <taxon>Mycena</taxon>
    </lineage>
</organism>
<feature type="transmembrane region" description="Helical" evidence="1">
    <location>
        <begin position="231"/>
        <end position="252"/>
    </location>
</feature>
<feature type="transmembrane region" description="Helical" evidence="1">
    <location>
        <begin position="197"/>
        <end position="219"/>
    </location>
</feature>
<keyword evidence="1" id="KW-0812">Transmembrane</keyword>
<dbReference type="AlphaFoldDB" id="A0AAD7E0W9"/>
<keyword evidence="1" id="KW-0472">Membrane</keyword>
<reference evidence="2" key="1">
    <citation type="submission" date="2023-03" db="EMBL/GenBank/DDBJ databases">
        <title>Massive genome expansion in bonnet fungi (Mycena s.s.) driven by repeated elements and novel gene families across ecological guilds.</title>
        <authorList>
            <consortium name="Lawrence Berkeley National Laboratory"/>
            <person name="Harder C.B."/>
            <person name="Miyauchi S."/>
            <person name="Viragh M."/>
            <person name="Kuo A."/>
            <person name="Thoen E."/>
            <person name="Andreopoulos B."/>
            <person name="Lu D."/>
            <person name="Skrede I."/>
            <person name="Drula E."/>
            <person name="Henrissat B."/>
            <person name="Morin E."/>
            <person name="Kohler A."/>
            <person name="Barry K."/>
            <person name="LaButti K."/>
            <person name="Morin E."/>
            <person name="Salamov A."/>
            <person name="Lipzen A."/>
            <person name="Mereny Z."/>
            <person name="Hegedus B."/>
            <person name="Baldrian P."/>
            <person name="Stursova M."/>
            <person name="Weitz H."/>
            <person name="Taylor A."/>
            <person name="Grigoriev I.V."/>
            <person name="Nagy L.G."/>
            <person name="Martin F."/>
            <person name="Kauserud H."/>
        </authorList>
    </citation>
    <scope>NUCLEOTIDE SEQUENCE</scope>
    <source>
        <strain evidence="2">CBHHK182m</strain>
    </source>
</reference>
<protein>
    <submittedName>
        <fullName evidence="2">Uncharacterized protein</fullName>
    </submittedName>
</protein>
<keyword evidence="1" id="KW-1133">Transmembrane helix</keyword>
<gene>
    <name evidence="2" type="ORF">B0H16DRAFT_1748237</name>
</gene>
<evidence type="ECO:0000256" key="1">
    <source>
        <dbReference type="SAM" id="Phobius"/>
    </source>
</evidence>